<dbReference type="InterPro" id="IPR018490">
    <property type="entry name" value="cNMP-bd_dom_sf"/>
</dbReference>
<sequence length="230" mass="26316">MVPSHLLKQQPLFRQIDERALEDILQHAHTRTLEKGAFLFYQDDPATAFYIVERGRIRLSQLSPEGQQVIVRFLTEGEAFGIVAVLSNIPYPVAADAVEETTLLGWEGETFRHLMLKYPQLALNGMQIMAQYMRETIARLREITTERVEQRIARALLRLARQMGKKTPDGILIDMTLTRKDVAEMSGTTLYTVSRTLSKWQEAGFIQSSREQICICNPHQLAQIAEDWEA</sequence>
<protein>
    <recommendedName>
        <fullName evidence="10">Crp/Fnr family transcriptional regulator</fullName>
    </recommendedName>
</protein>
<dbReference type="EMBL" id="LGKN01000003">
    <property type="protein sequence ID" value="KPL89329.1"/>
    <property type="molecule type" value="Genomic_DNA"/>
</dbReference>
<dbReference type="SUPFAM" id="SSF51206">
    <property type="entry name" value="cAMP-binding domain-like"/>
    <property type="match status" value="1"/>
</dbReference>
<dbReference type="InterPro" id="IPR014710">
    <property type="entry name" value="RmlC-like_jellyroll"/>
</dbReference>
<keyword evidence="1" id="KW-0805">Transcription regulation</keyword>
<organism evidence="6 8">
    <name type="scientific">Ardenticatena maritima</name>
    <dbReference type="NCBI Taxonomy" id="872965"/>
    <lineage>
        <taxon>Bacteria</taxon>
        <taxon>Bacillati</taxon>
        <taxon>Chloroflexota</taxon>
        <taxon>Ardenticatenia</taxon>
        <taxon>Ardenticatenales</taxon>
        <taxon>Ardenticatenaceae</taxon>
        <taxon>Ardenticatena</taxon>
    </lineage>
</organism>
<dbReference type="InterPro" id="IPR050397">
    <property type="entry name" value="Env_Response_Regulators"/>
</dbReference>
<dbReference type="PANTHER" id="PTHR24567">
    <property type="entry name" value="CRP FAMILY TRANSCRIPTIONAL REGULATORY PROTEIN"/>
    <property type="match status" value="1"/>
</dbReference>
<dbReference type="EMBL" id="BBZA01000022">
    <property type="protein sequence ID" value="GAP61952.1"/>
    <property type="molecule type" value="Genomic_DNA"/>
</dbReference>
<dbReference type="CDD" id="cd00092">
    <property type="entry name" value="HTH_CRP"/>
    <property type="match status" value="1"/>
</dbReference>
<dbReference type="SMART" id="SM00419">
    <property type="entry name" value="HTH_CRP"/>
    <property type="match status" value="1"/>
</dbReference>
<evidence type="ECO:0000259" key="4">
    <source>
        <dbReference type="PROSITE" id="PS50042"/>
    </source>
</evidence>
<dbReference type="InParanoid" id="A0A0M8K6W1"/>
<dbReference type="FunCoup" id="A0A0M8K6W1">
    <property type="interactions" value="221"/>
</dbReference>
<dbReference type="Gene3D" id="2.60.120.10">
    <property type="entry name" value="Jelly Rolls"/>
    <property type="match status" value="1"/>
</dbReference>
<evidence type="ECO:0000313" key="6">
    <source>
        <dbReference type="EMBL" id="GAP61952.1"/>
    </source>
</evidence>
<evidence type="ECO:0000259" key="5">
    <source>
        <dbReference type="PROSITE" id="PS51063"/>
    </source>
</evidence>
<gene>
    <name evidence="6" type="ORF">ARMA_0375</name>
    <name evidence="7" type="ORF">SE16_02365</name>
</gene>
<dbReference type="Pfam" id="PF13545">
    <property type="entry name" value="HTH_Crp_2"/>
    <property type="match status" value="1"/>
</dbReference>
<dbReference type="FunFam" id="1.10.10.10:FF:000028">
    <property type="entry name" value="Fumarate/nitrate reduction transcriptional regulator Fnr"/>
    <property type="match status" value="1"/>
</dbReference>
<dbReference type="Proteomes" id="UP000050502">
    <property type="component" value="Unassembled WGS sequence"/>
</dbReference>
<dbReference type="Pfam" id="PF00027">
    <property type="entry name" value="cNMP_binding"/>
    <property type="match status" value="1"/>
</dbReference>
<evidence type="ECO:0000256" key="3">
    <source>
        <dbReference type="ARBA" id="ARBA00023163"/>
    </source>
</evidence>
<dbReference type="PROSITE" id="PS50042">
    <property type="entry name" value="CNMP_BINDING_3"/>
    <property type="match status" value="1"/>
</dbReference>
<evidence type="ECO:0008006" key="10">
    <source>
        <dbReference type="Google" id="ProtNLM"/>
    </source>
</evidence>
<evidence type="ECO:0000256" key="1">
    <source>
        <dbReference type="ARBA" id="ARBA00023015"/>
    </source>
</evidence>
<dbReference type="RefSeq" id="WP_054491882.1">
    <property type="nucleotide sequence ID" value="NZ_BBZA01000022.1"/>
</dbReference>
<dbReference type="GO" id="GO:0003700">
    <property type="term" value="F:DNA-binding transcription factor activity"/>
    <property type="evidence" value="ECO:0007669"/>
    <property type="project" value="TreeGrafter"/>
</dbReference>
<dbReference type="Gene3D" id="1.10.10.10">
    <property type="entry name" value="Winged helix-like DNA-binding domain superfamily/Winged helix DNA-binding domain"/>
    <property type="match status" value="1"/>
</dbReference>
<feature type="domain" description="Cyclic nucleotide-binding" evidence="4">
    <location>
        <begin position="12"/>
        <end position="115"/>
    </location>
</feature>
<dbReference type="GO" id="GO:0005829">
    <property type="term" value="C:cytosol"/>
    <property type="evidence" value="ECO:0007669"/>
    <property type="project" value="TreeGrafter"/>
</dbReference>
<evidence type="ECO:0000256" key="2">
    <source>
        <dbReference type="ARBA" id="ARBA00023125"/>
    </source>
</evidence>
<comment type="caution">
    <text evidence="6">The sequence shown here is derived from an EMBL/GenBank/DDBJ whole genome shotgun (WGS) entry which is preliminary data.</text>
</comment>
<dbReference type="AlphaFoldDB" id="A0A0M8K6W1"/>
<dbReference type="GO" id="GO:0003677">
    <property type="term" value="F:DNA binding"/>
    <property type="evidence" value="ECO:0007669"/>
    <property type="project" value="UniProtKB-KW"/>
</dbReference>
<reference evidence="7 9" key="2">
    <citation type="submission" date="2015-07" db="EMBL/GenBank/DDBJ databases">
        <title>Whole genome sequence of Ardenticatena maritima DSM 23922.</title>
        <authorList>
            <person name="Hemp J."/>
            <person name="Ward L.M."/>
            <person name="Pace L.A."/>
            <person name="Fischer W.W."/>
        </authorList>
    </citation>
    <scope>NUCLEOTIDE SEQUENCE [LARGE SCALE GENOMIC DNA]</scope>
    <source>
        <strain evidence="7 9">110S</strain>
    </source>
</reference>
<name>A0A0M8K6W1_9CHLR</name>
<dbReference type="CDD" id="cd00038">
    <property type="entry name" value="CAP_ED"/>
    <property type="match status" value="1"/>
</dbReference>
<keyword evidence="8" id="KW-1185">Reference proteome</keyword>
<dbReference type="InterPro" id="IPR012318">
    <property type="entry name" value="HTH_CRP"/>
</dbReference>
<dbReference type="PROSITE" id="PS51063">
    <property type="entry name" value="HTH_CRP_2"/>
    <property type="match status" value="1"/>
</dbReference>
<reference evidence="8" key="3">
    <citation type="submission" date="2015-08" db="EMBL/GenBank/DDBJ databases">
        <title>Draft Genome Sequence of a Heterotrophic Facultative Anaerobic Bacterium Ardenticatena maritima Strain 110S.</title>
        <authorList>
            <person name="Kawaichi S."/>
            <person name="Yoshida T."/>
            <person name="Sako Y."/>
            <person name="Nakamura R."/>
        </authorList>
    </citation>
    <scope>NUCLEOTIDE SEQUENCE [LARGE SCALE GENOMIC DNA]</scope>
    <source>
        <strain evidence="8">110S</strain>
    </source>
</reference>
<evidence type="ECO:0000313" key="7">
    <source>
        <dbReference type="EMBL" id="KPL89329.1"/>
    </source>
</evidence>
<dbReference type="InterPro" id="IPR036390">
    <property type="entry name" value="WH_DNA-bd_sf"/>
</dbReference>
<dbReference type="STRING" id="872965.SE16_02365"/>
<keyword evidence="3" id="KW-0804">Transcription</keyword>
<evidence type="ECO:0000313" key="9">
    <source>
        <dbReference type="Proteomes" id="UP000050502"/>
    </source>
</evidence>
<proteinExistence type="predicted"/>
<dbReference type="OrthoDB" id="156829at2"/>
<dbReference type="InterPro" id="IPR000595">
    <property type="entry name" value="cNMP-bd_dom"/>
</dbReference>
<dbReference type="SUPFAM" id="SSF46785">
    <property type="entry name" value="Winged helix' DNA-binding domain"/>
    <property type="match status" value="1"/>
</dbReference>
<evidence type="ECO:0000313" key="8">
    <source>
        <dbReference type="Proteomes" id="UP000037784"/>
    </source>
</evidence>
<reference evidence="6 8" key="1">
    <citation type="journal article" date="2015" name="Genome Announc.">
        <title>Draft Genome Sequence of a Heterotrophic Facultative Anaerobic Thermophilic Bacterium, Ardenticatena maritima Strain 110ST.</title>
        <authorList>
            <person name="Kawaichi S."/>
            <person name="Yoshida T."/>
            <person name="Sako Y."/>
            <person name="Nakamura R."/>
        </authorList>
    </citation>
    <scope>NUCLEOTIDE SEQUENCE [LARGE SCALE GENOMIC DNA]</scope>
    <source>
        <strain evidence="6 8">110S</strain>
    </source>
</reference>
<accession>A0A0M8K6W1</accession>
<keyword evidence="2" id="KW-0238">DNA-binding</keyword>
<dbReference type="Proteomes" id="UP000037784">
    <property type="component" value="Unassembled WGS sequence"/>
</dbReference>
<dbReference type="PANTHER" id="PTHR24567:SF28">
    <property type="entry name" value="LISTERIOLYSIN REGULATORY PROTEIN"/>
    <property type="match status" value="1"/>
</dbReference>
<feature type="domain" description="HTH crp-type" evidence="5">
    <location>
        <begin position="146"/>
        <end position="219"/>
    </location>
</feature>
<dbReference type="SMART" id="SM00100">
    <property type="entry name" value="cNMP"/>
    <property type="match status" value="1"/>
</dbReference>
<dbReference type="InterPro" id="IPR036388">
    <property type="entry name" value="WH-like_DNA-bd_sf"/>
</dbReference>